<dbReference type="EMBL" id="KE747824">
    <property type="protein sequence ID" value="RMZ70046.1"/>
    <property type="molecule type" value="Genomic_DNA"/>
</dbReference>
<feature type="transmembrane region" description="Helical" evidence="2">
    <location>
        <begin position="271"/>
        <end position="293"/>
    </location>
</feature>
<feature type="transmembrane region" description="Helical" evidence="2">
    <location>
        <begin position="204"/>
        <end position="224"/>
    </location>
</feature>
<keyword evidence="2" id="KW-0812">Transmembrane</keyword>
<feature type="region of interest" description="Disordered" evidence="1">
    <location>
        <begin position="629"/>
        <end position="769"/>
    </location>
</feature>
<feature type="transmembrane region" description="Helical" evidence="2">
    <location>
        <begin position="236"/>
        <end position="259"/>
    </location>
</feature>
<feature type="compositionally biased region" description="Basic and acidic residues" evidence="1">
    <location>
        <begin position="734"/>
        <end position="746"/>
    </location>
</feature>
<name>A0A3M7M6E3_9PLEO</name>
<evidence type="ECO:0000313" key="3">
    <source>
        <dbReference type="EMBL" id="RMZ70046.1"/>
    </source>
</evidence>
<dbReference type="OrthoDB" id="3177213at2759"/>
<sequence>MFRLIRKLWFEIHHFFVIMDLARYFSLRRKTADSPGHHHSAHTRGRTPLPLLANPINEDVLEVFSGSFDLEQTNTRTSTLFDSSNDAATLAGNGRTSRGNIIIYKQHTEASTIELFYDLFFVANLAYFTAMHQHTDTESLINYLKLFTVMWFNWLSVTLFDVRFSIDCVWSRIHKAIQFGIFTGFVYAGPVFDKYSNSGDGKSYRSFALVLVIGRLAIACQYLVVMWQGRMFRQTLIPIGLSAGVHALAAVGYGITMAFPPKGAATLDKQIPWVVLSIAEGLCIFLIAMIWRIISFKYTHLVERLQLLTLIIIGEGIIGMVKSISCITKGQTSNNMSEIGTVVAAVLLLYLVWMLYFDQLSHDRFGTVRQQIWGLLHYPLHSAIVLCVEGNTSLIVWNSAVQILKQIWSIQPADYNDPANGYSDTNEYLNYLNQSMYSVKSKFRTKSWSATYDWNSNFTAIENYTATYGFKSAEWNNRTGDIVRYMFDRAQVFVYEAHADSLAKLNAVTSTTSSPRVKLDAVSDVFNTTTMQFFISAGSVLLVLAIMYWFNKVHKTKYEFGEIIDRVMVGFTLIIFGISIVITDKTTSGFKYSSSQWLIPIVILFFKFLLFLDNILLAIAQYSTHHSRHSSHQHDSSWGNTTLHNDSDENIGLTSRYPSRAPSPNGTPRSNTPKGTPHSKSHASTTSLAKVQTKYPPYYSQSPRNFPQEQSHKHQKATSQSRSPQPASGSDVTLRGEEYDARDTRVATKPGTGDFSYENTPTSALGSQAPQGLGIGIEVQRPSTSSVYSTYERGEGSGGLKEKASWKTLGVMNERDYEGGGVSSGARQSPVRARTVSFGDH</sequence>
<protein>
    <submittedName>
        <fullName evidence="3">Low temperature requirement A</fullName>
    </submittedName>
</protein>
<feature type="region of interest" description="Disordered" evidence="1">
    <location>
        <begin position="817"/>
        <end position="841"/>
    </location>
</feature>
<keyword evidence="2" id="KW-1133">Transmembrane helix</keyword>
<keyword evidence="2" id="KW-0472">Membrane</keyword>
<dbReference type="AlphaFoldDB" id="A0A3M7M6E3"/>
<evidence type="ECO:0000313" key="4">
    <source>
        <dbReference type="Proteomes" id="UP000265663"/>
    </source>
</evidence>
<evidence type="ECO:0000256" key="1">
    <source>
        <dbReference type="SAM" id="MobiDB-lite"/>
    </source>
</evidence>
<gene>
    <name evidence="3" type="ORF">GMOD_00000085</name>
</gene>
<feature type="transmembrane region" description="Helical" evidence="2">
    <location>
        <begin position="143"/>
        <end position="164"/>
    </location>
</feature>
<dbReference type="Proteomes" id="UP000265663">
    <property type="component" value="Unassembled WGS sequence"/>
</dbReference>
<keyword evidence="4" id="KW-1185">Reference proteome</keyword>
<proteinExistence type="predicted"/>
<feature type="compositionally biased region" description="Polar residues" evidence="1">
    <location>
        <begin position="699"/>
        <end position="709"/>
    </location>
</feature>
<reference evidence="3 4" key="1">
    <citation type="journal article" date="2014" name="PLoS ONE">
        <title>De novo Genome Assembly of the Fungal Plant Pathogen Pyrenophora semeniperda.</title>
        <authorList>
            <person name="Soliai M.M."/>
            <person name="Meyer S.E."/>
            <person name="Udall J.A."/>
            <person name="Elzinga D.E."/>
            <person name="Hermansen R.A."/>
            <person name="Bodily P.M."/>
            <person name="Hart A.A."/>
            <person name="Coleman C.E."/>
        </authorList>
    </citation>
    <scope>NUCLEOTIDE SEQUENCE [LARGE SCALE GENOMIC DNA]</scope>
    <source>
        <strain evidence="3 4">CCB06</strain>
        <tissue evidence="3">Mycelium</tissue>
    </source>
</reference>
<dbReference type="PANTHER" id="PTHR42101">
    <property type="entry name" value="CHROMOSOME 16, WHOLE GENOME SHOTGUN SEQUENCE"/>
    <property type="match status" value="1"/>
</dbReference>
<feature type="transmembrane region" description="Helical" evidence="2">
    <location>
        <begin position="597"/>
        <end position="620"/>
    </location>
</feature>
<dbReference type="Pfam" id="PF06772">
    <property type="entry name" value="LtrA"/>
    <property type="match status" value="1"/>
</dbReference>
<feature type="transmembrane region" description="Helical" evidence="2">
    <location>
        <begin position="533"/>
        <end position="551"/>
    </location>
</feature>
<evidence type="ECO:0000256" key="2">
    <source>
        <dbReference type="SAM" id="Phobius"/>
    </source>
</evidence>
<dbReference type="PANTHER" id="PTHR42101:SF1">
    <property type="entry name" value="LOW TEMPERATURE REQUIREMENT A"/>
    <property type="match status" value="1"/>
</dbReference>
<feature type="compositionally biased region" description="Polar residues" evidence="1">
    <location>
        <begin position="757"/>
        <end position="769"/>
    </location>
</feature>
<dbReference type="InterPro" id="IPR010640">
    <property type="entry name" value="Low_temperature_requirement_A"/>
</dbReference>
<feature type="transmembrane region" description="Helical" evidence="2">
    <location>
        <begin position="336"/>
        <end position="357"/>
    </location>
</feature>
<feature type="transmembrane region" description="Helical" evidence="2">
    <location>
        <begin position="563"/>
        <end position="582"/>
    </location>
</feature>
<organism evidence="3 4">
    <name type="scientific">Pyrenophora seminiperda CCB06</name>
    <dbReference type="NCBI Taxonomy" id="1302712"/>
    <lineage>
        <taxon>Eukaryota</taxon>
        <taxon>Fungi</taxon>
        <taxon>Dikarya</taxon>
        <taxon>Ascomycota</taxon>
        <taxon>Pezizomycotina</taxon>
        <taxon>Dothideomycetes</taxon>
        <taxon>Pleosporomycetidae</taxon>
        <taxon>Pleosporales</taxon>
        <taxon>Pleosporineae</taxon>
        <taxon>Pleosporaceae</taxon>
        <taxon>Pyrenophora</taxon>
    </lineage>
</organism>
<feature type="compositionally biased region" description="Polar residues" evidence="1">
    <location>
        <begin position="652"/>
        <end position="674"/>
    </location>
</feature>
<feature type="transmembrane region" description="Helical" evidence="2">
    <location>
        <begin position="176"/>
        <end position="192"/>
    </location>
</feature>
<accession>A0A3M7M6E3</accession>
<feature type="transmembrane region" description="Helical" evidence="2">
    <location>
        <begin position="115"/>
        <end position="131"/>
    </location>
</feature>
<feature type="compositionally biased region" description="Polar residues" evidence="1">
    <location>
        <begin position="717"/>
        <end position="731"/>
    </location>
</feature>